<evidence type="ECO:0000259" key="2">
    <source>
        <dbReference type="Pfam" id="PF00534"/>
    </source>
</evidence>
<sequence>MKLAVLGYQDVEDINLWSGIPYHAFNAFQREKTIDVTKVFPSQEPLLPGNSLFRFYFNFIQKARQPYYYHYNKSYIEYKNDQINKYIRRIKPDYILTFWPYQVAYLETVVPIIIWTDATIDLLIKTWGYDRMANVSQKDALQAEHDALSRATLAVYSSDWAASSARNIYNVDPNKVKVIGFGANILRFPAFSKEVSKNKCNLLFIGYDYIRKGLQKAIDITEAVNSLGLEAILTVIGPEQNINSKYVKFLGRLSKDDTEEYSRIVNAYNEATFFLLPTFSEPFGIVFCEASYFGVPSLSHNVGGVSNVIEDGVNGKLFLLDSSPNDFATYIKSVFSNWPQYMALRNSTRSHYETNLSWEVSIKRLSNFLI</sequence>
<dbReference type="PANTHER" id="PTHR46401">
    <property type="entry name" value="GLYCOSYLTRANSFERASE WBBK-RELATED"/>
    <property type="match status" value="1"/>
</dbReference>
<dbReference type="Proteomes" id="UP001501175">
    <property type="component" value="Unassembled WGS sequence"/>
</dbReference>
<protein>
    <submittedName>
        <fullName evidence="3">Glycosyltransferase family 4 protein</fullName>
    </submittedName>
</protein>
<keyword evidence="4" id="KW-1185">Reference proteome</keyword>
<dbReference type="Gene3D" id="3.40.50.2000">
    <property type="entry name" value="Glycogen Phosphorylase B"/>
    <property type="match status" value="2"/>
</dbReference>
<name>A0ABP8N1L8_9BACT</name>
<dbReference type="CDD" id="cd03801">
    <property type="entry name" value="GT4_PimA-like"/>
    <property type="match status" value="1"/>
</dbReference>
<evidence type="ECO:0000256" key="1">
    <source>
        <dbReference type="ARBA" id="ARBA00022679"/>
    </source>
</evidence>
<dbReference type="PANTHER" id="PTHR46401:SF2">
    <property type="entry name" value="GLYCOSYLTRANSFERASE WBBK-RELATED"/>
    <property type="match status" value="1"/>
</dbReference>
<feature type="domain" description="Glycosyl transferase family 1" evidence="2">
    <location>
        <begin position="197"/>
        <end position="349"/>
    </location>
</feature>
<reference evidence="4" key="1">
    <citation type="journal article" date="2019" name="Int. J. Syst. Evol. Microbiol.">
        <title>The Global Catalogue of Microorganisms (GCM) 10K type strain sequencing project: providing services to taxonomists for standard genome sequencing and annotation.</title>
        <authorList>
            <consortium name="The Broad Institute Genomics Platform"/>
            <consortium name="The Broad Institute Genome Sequencing Center for Infectious Disease"/>
            <person name="Wu L."/>
            <person name="Ma J."/>
        </authorList>
    </citation>
    <scope>NUCLEOTIDE SEQUENCE [LARGE SCALE GENOMIC DNA]</scope>
    <source>
        <strain evidence="4">JCM 17927</strain>
    </source>
</reference>
<organism evidence="3 4">
    <name type="scientific">Nibrella saemangeumensis</name>
    <dbReference type="NCBI Taxonomy" id="1084526"/>
    <lineage>
        <taxon>Bacteria</taxon>
        <taxon>Pseudomonadati</taxon>
        <taxon>Bacteroidota</taxon>
        <taxon>Cytophagia</taxon>
        <taxon>Cytophagales</taxon>
        <taxon>Spirosomataceae</taxon>
        <taxon>Nibrella</taxon>
    </lineage>
</organism>
<evidence type="ECO:0000313" key="3">
    <source>
        <dbReference type="EMBL" id="GAA4458908.1"/>
    </source>
</evidence>
<proteinExistence type="predicted"/>
<dbReference type="InterPro" id="IPR001296">
    <property type="entry name" value="Glyco_trans_1"/>
</dbReference>
<keyword evidence="1" id="KW-0808">Transferase</keyword>
<dbReference type="EMBL" id="BAABHD010000030">
    <property type="protein sequence ID" value="GAA4458908.1"/>
    <property type="molecule type" value="Genomic_DNA"/>
</dbReference>
<evidence type="ECO:0000313" key="4">
    <source>
        <dbReference type="Proteomes" id="UP001501175"/>
    </source>
</evidence>
<accession>A0ABP8N1L8</accession>
<gene>
    <name evidence="3" type="ORF">GCM10023189_31880</name>
</gene>
<dbReference type="RefSeq" id="WP_345244860.1">
    <property type="nucleotide sequence ID" value="NZ_BAABHD010000030.1"/>
</dbReference>
<comment type="caution">
    <text evidence="3">The sequence shown here is derived from an EMBL/GenBank/DDBJ whole genome shotgun (WGS) entry which is preliminary data.</text>
</comment>
<dbReference type="SUPFAM" id="SSF53756">
    <property type="entry name" value="UDP-Glycosyltransferase/glycogen phosphorylase"/>
    <property type="match status" value="1"/>
</dbReference>
<dbReference type="Pfam" id="PF00534">
    <property type="entry name" value="Glycos_transf_1"/>
    <property type="match status" value="1"/>
</dbReference>